<organism evidence="2 3">
    <name type="scientific">Podospora didyma</name>
    <dbReference type="NCBI Taxonomy" id="330526"/>
    <lineage>
        <taxon>Eukaryota</taxon>
        <taxon>Fungi</taxon>
        <taxon>Dikarya</taxon>
        <taxon>Ascomycota</taxon>
        <taxon>Pezizomycotina</taxon>
        <taxon>Sordariomycetes</taxon>
        <taxon>Sordariomycetidae</taxon>
        <taxon>Sordariales</taxon>
        <taxon>Podosporaceae</taxon>
        <taxon>Podospora</taxon>
    </lineage>
</organism>
<keyword evidence="1" id="KW-0732">Signal</keyword>
<protein>
    <recommendedName>
        <fullName evidence="4">DUF302 domain-containing protein</fullName>
    </recommendedName>
</protein>
<dbReference type="InterPro" id="IPR035923">
    <property type="entry name" value="TT1751-like_sf"/>
</dbReference>
<dbReference type="Proteomes" id="UP001285441">
    <property type="component" value="Unassembled WGS sequence"/>
</dbReference>
<feature type="signal peptide" evidence="1">
    <location>
        <begin position="1"/>
        <end position="23"/>
    </location>
</feature>
<reference evidence="2" key="1">
    <citation type="journal article" date="2023" name="Mol. Phylogenet. Evol.">
        <title>Genome-scale phylogeny and comparative genomics of the fungal order Sordariales.</title>
        <authorList>
            <person name="Hensen N."/>
            <person name="Bonometti L."/>
            <person name="Westerberg I."/>
            <person name="Brannstrom I.O."/>
            <person name="Guillou S."/>
            <person name="Cros-Aarteil S."/>
            <person name="Calhoun S."/>
            <person name="Haridas S."/>
            <person name="Kuo A."/>
            <person name="Mondo S."/>
            <person name="Pangilinan J."/>
            <person name="Riley R."/>
            <person name="LaButti K."/>
            <person name="Andreopoulos B."/>
            <person name="Lipzen A."/>
            <person name="Chen C."/>
            <person name="Yan M."/>
            <person name="Daum C."/>
            <person name="Ng V."/>
            <person name="Clum A."/>
            <person name="Steindorff A."/>
            <person name="Ohm R.A."/>
            <person name="Martin F."/>
            <person name="Silar P."/>
            <person name="Natvig D.O."/>
            <person name="Lalanne C."/>
            <person name="Gautier V."/>
            <person name="Ament-Velasquez S.L."/>
            <person name="Kruys A."/>
            <person name="Hutchinson M.I."/>
            <person name="Powell A.J."/>
            <person name="Barry K."/>
            <person name="Miller A.N."/>
            <person name="Grigoriev I.V."/>
            <person name="Debuchy R."/>
            <person name="Gladieux P."/>
            <person name="Hiltunen Thoren M."/>
            <person name="Johannesson H."/>
        </authorList>
    </citation>
    <scope>NUCLEOTIDE SEQUENCE</scope>
    <source>
        <strain evidence="2">CBS 232.78</strain>
    </source>
</reference>
<evidence type="ECO:0000256" key="1">
    <source>
        <dbReference type="SAM" id="SignalP"/>
    </source>
</evidence>
<dbReference type="Gene3D" id="3.30.310.70">
    <property type="entry name" value="TT1751-like domain"/>
    <property type="match status" value="1"/>
</dbReference>
<keyword evidence="3" id="KW-1185">Reference proteome</keyword>
<feature type="chain" id="PRO_5042022222" description="DUF302 domain-containing protein" evidence="1">
    <location>
        <begin position="24"/>
        <end position="200"/>
    </location>
</feature>
<dbReference type="InterPro" id="IPR005180">
    <property type="entry name" value="DUF302"/>
</dbReference>
<evidence type="ECO:0000313" key="2">
    <source>
        <dbReference type="EMBL" id="KAK3387592.1"/>
    </source>
</evidence>
<reference evidence="2" key="2">
    <citation type="submission" date="2023-06" db="EMBL/GenBank/DDBJ databases">
        <authorList>
            <consortium name="Lawrence Berkeley National Laboratory"/>
            <person name="Haridas S."/>
            <person name="Hensen N."/>
            <person name="Bonometti L."/>
            <person name="Westerberg I."/>
            <person name="Brannstrom I.O."/>
            <person name="Guillou S."/>
            <person name="Cros-Aarteil S."/>
            <person name="Calhoun S."/>
            <person name="Kuo A."/>
            <person name="Mondo S."/>
            <person name="Pangilinan J."/>
            <person name="Riley R."/>
            <person name="LaButti K."/>
            <person name="Andreopoulos B."/>
            <person name="Lipzen A."/>
            <person name="Chen C."/>
            <person name="Yanf M."/>
            <person name="Daum C."/>
            <person name="Ng V."/>
            <person name="Clum A."/>
            <person name="Steindorff A."/>
            <person name="Ohm R."/>
            <person name="Martin F."/>
            <person name="Silar P."/>
            <person name="Natvig D."/>
            <person name="Lalanne C."/>
            <person name="Gautier V."/>
            <person name="Ament-velasquez S.L."/>
            <person name="Kruys A."/>
            <person name="Hutchinson M.I."/>
            <person name="Powell A.J."/>
            <person name="Barry K."/>
            <person name="Miller A.N."/>
            <person name="Grigoriev I.V."/>
            <person name="Debuchy R."/>
            <person name="Gladieux P."/>
            <person name="Thoren M.H."/>
            <person name="Johannesson H."/>
        </authorList>
    </citation>
    <scope>NUCLEOTIDE SEQUENCE</scope>
    <source>
        <strain evidence="2">CBS 232.78</strain>
    </source>
</reference>
<accession>A0AAE0U1N0</accession>
<evidence type="ECO:0008006" key="4">
    <source>
        <dbReference type="Google" id="ProtNLM"/>
    </source>
</evidence>
<dbReference type="SUPFAM" id="SSF103247">
    <property type="entry name" value="TT1751-like"/>
    <property type="match status" value="1"/>
</dbReference>
<proteinExistence type="predicted"/>
<sequence>MHFLNLLAKTALVLLTMATAIYATAVPSPISDKTIIISHRSIASKRSFADTKAALDATLPNLNTTFRDLLNANDPAGALAALKDLPALNSFMPPRDFGQLITIYGINGKHALQYEIGNPYTASKFARHNLGAALYAPIRVALIEDSHGVVRFVFDKPTSTFGQFGDPRIDAVAVALDNELTQLFLFAGGWPSSWPLPPLP</sequence>
<comment type="caution">
    <text evidence="2">The sequence shown here is derived from an EMBL/GenBank/DDBJ whole genome shotgun (WGS) entry which is preliminary data.</text>
</comment>
<dbReference type="AlphaFoldDB" id="A0AAE0U1N0"/>
<name>A0AAE0U1N0_9PEZI</name>
<gene>
    <name evidence="2" type="ORF">B0H63DRAFT_541930</name>
</gene>
<evidence type="ECO:0000313" key="3">
    <source>
        <dbReference type="Proteomes" id="UP001285441"/>
    </source>
</evidence>
<dbReference type="CDD" id="cd14797">
    <property type="entry name" value="DUF302"/>
    <property type="match status" value="1"/>
</dbReference>
<dbReference type="EMBL" id="JAULSW010000003">
    <property type="protein sequence ID" value="KAK3387592.1"/>
    <property type="molecule type" value="Genomic_DNA"/>
</dbReference>